<dbReference type="GO" id="GO:0006401">
    <property type="term" value="P:RNA catabolic process"/>
    <property type="evidence" value="ECO:0007669"/>
    <property type="project" value="UniProtKB-ARBA"/>
</dbReference>
<dbReference type="Pfam" id="PF00445">
    <property type="entry name" value="Ribonuclease_T2"/>
    <property type="match status" value="1"/>
</dbReference>
<dbReference type="InterPro" id="IPR018188">
    <property type="entry name" value="RNase_T2_His_AS_1"/>
</dbReference>
<dbReference type="InterPro" id="IPR033130">
    <property type="entry name" value="RNase_T2_His_AS_2"/>
</dbReference>
<reference evidence="5" key="1">
    <citation type="submission" date="2017-01" db="EMBL/GenBank/DDBJ databases">
        <authorList>
            <person name="Brunel B."/>
        </authorList>
    </citation>
    <scope>NUCLEOTIDE SEQUENCE [LARGE SCALE GENOMIC DNA]</scope>
</reference>
<proteinExistence type="inferred from homology"/>
<evidence type="ECO:0000313" key="4">
    <source>
        <dbReference type="EMBL" id="SIT59450.1"/>
    </source>
</evidence>
<dbReference type="STRING" id="1631249.BQ8794_70380"/>
<gene>
    <name evidence="4" type="ORF">BQ8794_70380</name>
</gene>
<sequence length="341" mass="36211">MRTLTGVVFGSALAAASLTGAVRAEVKMSGSFVADATCPATQAIKSGKNPGNIATDAGRSYELLAGNKDVPTHYLIRVPGADPERRWVKVDCGHVSGGSASTEPAAPVPADQEKPAAPASRKPEYVLALSWQPAFCETKPGKTECKVQTAAGFEATHFTLHGLWPQPNGNFYCQVAAADKANDNPAHWQDLPPVELELNTRSELDRVMPGTASALDRHEWIKHGTCYGKSQQAYFSDALNLMRAVNASSVRDLFTQNIGRDLTSDQIRAAFDSAFGPGAGERVRVSCVKDPSSGRRLIDELTLGLTGPIGPNSSLNELLLASVPTNNAGCPKGIVDPVEFQ</sequence>
<dbReference type="PROSITE" id="PS00530">
    <property type="entry name" value="RNASE_T2_1"/>
    <property type="match status" value="1"/>
</dbReference>
<dbReference type="Gene3D" id="3.90.730.10">
    <property type="entry name" value="Ribonuclease T2-like"/>
    <property type="match status" value="1"/>
</dbReference>
<evidence type="ECO:0000313" key="5">
    <source>
        <dbReference type="Proteomes" id="UP000188388"/>
    </source>
</evidence>
<keyword evidence="5" id="KW-1185">Reference proteome</keyword>
<evidence type="ECO:0000256" key="3">
    <source>
        <dbReference type="SAM" id="MobiDB-lite"/>
    </source>
</evidence>
<protein>
    <submittedName>
        <fullName evidence="4">Ribonuclease T2</fullName>
    </submittedName>
</protein>
<comment type="similarity">
    <text evidence="1 2">Belongs to the RNase T2 family.</text>
</comment>
<dbReference type="EMBL" id="FTPD01000067">
    <property type="protein sequence ID" value="SIT59450.1"/>
    <property type="molecule type" value="Genomic_DNA"/>
</dbReference>
<feature type="region of interest" description="Disordered" evidence="3">
    <location>
        <begin position="98"/>
        <end position="121"/>
    </location>
</feature>
<dbReference type="InterPro" id="IPR001568">
    <property type="entry name" value="RNase_T2-like"/>
</dbReference>
<dbReference type="Proteomes" id="UP000188388">
    <property type="component" value="Unassembled WGS sequence"/>
</dbReference>
<dbReference type="PROSITE" id="PS00531">
    <property type="entry name" value="RNASE_T2_2"/>
    <property type="match status" value="1"/>
</dbReference>
<dbReference type="InterPro" id="IPR039378">
    <property type="entry name" value="RNase_T2_prok"/>
</dbReference>
<evidence type="ECO:0000256" key="2">
    <source>
        <dbReference type="RuleBase" id="RU004328"/>
    </source>
</evidence>
<dbReference type="InterPro" id="IPR036430">
    <property type="entry name" value="RNase_T2-like_sf"/>
</dbReference>
<dbReference type="PANTHER" id="PTHR11240:SF22">
    <property type="entry name" value="RIBONUCLEASE T2"/>
    <property type="match status" value="1"/>
</dbReference>
<dbReference type="AlphaFoldDB" id="A0A1R3VHQ0"/>
<accession>A0A1R3VHQ0</accession>
<dbReference type="CDD" id="cd01062">
    <property type="entry name" value="RNase_T2_prok"/>
    <property type="match status" value="1"/>
</dbReference>
<dbReference type="PANTHER" id="PTHR11240">
    <property type="entry name" value="RIBONUCLEASE T2"/>
    <property type="match status" value="1"/>
</dbReference>
<organism evidence="4 5">
    <name type="scientific">Mesorhizobium prunaredense</name>
    <dbReference type="NCBI Taxonomy" id="1631249"/>
    <lineage>
        <taxon>Bacteria</taxon>
        <taxon>Pseudomonadati</taxon>
        <taxon>Pseudomonadota</taxon>
        <taxon>Alphaproteobacteria</taxon>
        <taxon>Hyphomicrobiales</taxon>
        <taxon>Phyllobacteriaceae</taxon>
        <taxon>Mesorhizobium</taxon>
    </lineage>
</organism>
<name>A0A1R3VHQ0_9HYPH</name>
<evidence type="ECO:0000256" key="1">
    <source>
        <dbReference type="ARBA" id="ARBA00007469"/>
    </source>
</evidence>
<dbReference type="GO" id="GO:0003723">
    <property type="term" value="F:RNA binding"/>
    <property type="evidence" value="ECO:0007669"/>
    <property type="project" value="InterPro"/>
</dbReference>
<dbReference type="SUPFAM" id="SSF55895">
    <property type="entry name" value="Ribonuclease Rh-like"/>
    <property type="match status" value="1"/>
</dbReference>
<dbReference type="RefSeq" id="WP_077383081.1">
    <property type="nucleotide sequence ID" value="NZ_FTPD01000067.1"/>
</dbReference>
<dbReference type="GO" id="GO:0033897">
    <property type="term" value="F:ribonuclease T2 activity"/>
    <property type="evidence" value="ECO:0007669"/>
    <property type="project" value="InterPro"/>
</dbReference>